<keyword evidence="1" id="KW-0472">Membrane</keyword>
<dbReference type="AlphaFoldDB" id="A0A1Z8AZI9"/>
<evidence type="ECO:0000256" key="1">
    <source>
        <dbReference type="SAM" id="Phobius"/>
    </source>
</evidence>
<protein>
    <submittedName>
        <fullName evidence="2">Uroporphyrinogen decarboxylase</fullName>
    </submittedName>
</protein>
<name>A0A1Z8AZI9_9FLAO</name>
<feature type="transmembrane region" description="Helical" evidence="1">
    <location>
        <begin position="6"/>
        <end position="24"/>
    </location>
</feature>
<proteinExistence type="predicted"/>
<keyword evidence="1" id="KW-1133">Transmembrane helix</keyword>
<dbReference type="EMBL" id="MAAX01000103">
    <property type="protein sequence ID" value="OUS15755.1"/>
    <property type="molecule type" value="Genomic_DNA"/>
</dbReference>
<dbReference type="RefSeq" id="WP_303686553.1">
    <property type="nucleotide sequence ID" value="NZ_CAJXYO010000010.1"/>
</dbReference>
<keyword evidence="1" id="KW-0812">Transmembrane</keyword>
<comment type="caution">
    <text evidence="2">The sequence shown here is derived from an EMBL/GenBank/DDBJ whole genome shotgun (WGS) entry which is preliminary data.</text>
</comment>
<evidence type="ECO:0000313" key="2">
    <source>
        <dbReference type="EMBL" id="OUS15755.1"/>
    </source>
</evidence>
<evidence type="ECO:0000313" key="3">
    <source>
        <dbReference type="Proteomes" id="UP000196102"/>
    </source>
</evidence>
<reference evidence="3" key="1">
    <citation type="journal article" date="2017" name="Proc. Natl. Acad. Sci. U.S.A.">
        <title>Simulation of Deepwater Horizon oil plume reveals substrate specialization within a complex community of hydrocarbon-degraders.</title>
        <authorList>
            <person name="Hu P."/>
            <person name="Dubinsky E.A."/>
            <person name="Probst A.J."/>
            <person name="Wang J."/>
            <person name="Sieber C.M.K."/>
            <person name="Tom L.M."/>
            <person name="Gardinali P."/>
            <person name="Banfield J.F."/>
            <person name="Atlas R.M."/>
            <person name="Andersen G.L."/>
        </authorList>
    </citation>
    <scope>NUCLEOTIDE SEQUENCE [LARGE SCALE GENOMIC DNA]</scope>
</reference>
<accession>A0A1Z8AZI9</accession>
<sequence length="86" mass="9659">MEFGTETLDLVGYAASFIVLLSFFMKSINTLRTVNSVGCALFIVYGFLFDVPNLPIIITNVGILAVNGYYLFLKKEEPKVPFKEEK</sequence>
<feature type="transmembrane region" description="Helical" evidence="1">
    <location>
        <begin position="54"/>
        <end position="73"/>
    </location>
</feature>
<dbReference type="Proteomes" id="UP000196102">
    <property type="component" value="Unassembled WGS sequence"/>
</dbReference>
<organism evidence="2 3">
    <name type="scientific">Nonlabens dokdonensis</name>
    <dbReference type="NCBI Taxonomy" id="328515"/>
    <lineage>
        <taxon>Bacteria</taxon>
        <taxon>Pseudomonadati</taxon>
        <taxon>Bacteroidota</taxon>
        <taxon>Flavobacteriia</taxon>
        <taxon>Flavobacteriales</taxon>
        <taxon>Flavobacteriaceae</taxon>
        <taxon>Nonlabens</taxon>
    </lineage>
</organism>
<gene>
    <name evidence="2" type="ORF">A9Q93_06295</name>
</gene>
<feature type="transmembrane region" description="Helical" evidence="1">
    <location>
        <begin position="31"/>
        <end position="48"/>
    </location>
</feature>